<evidence type="ECO:0000313" key="2">
    <source>
        <dbReference type="WBParaSite" id="PS1159_v2.g17502.t1"/>
    </source>
</evidence>
<protein>
    <submittedName>
        <fullName evidence="2">G-protein coupled receptors family 1 profile domain-containing protein</fullName>
    </submittedName>
</protein>
<sequence length="273" mass="31104">MFVIPFIILIVVNWKIILALRASTNLRTLHTYSTKTEVGEGGSKTHEQMLKQFRLLKQTKYSEMFQKLSKLSNASIFKPNSELFKRKFTNSIRDRSVTLMLLAIVGIFLGCNGLAFCNNIVEILIIANHQMTNNGLELFEKSVEISNILITLNCSTSTLVYFSFSSKYRHLVKVLFGLAQRKRMNRIAMTTAVAAHRTFELSLIPDEAETRNKKPKPMPQISEDRISLRSPNAAQRRILFRSQTSISKTLASSESNLRLMDNQESNKSLDVPR</sequence>
<dbReference type="Proteomes" id="UP000887580">
    <property type="component" value="Unplaced"/>
</dbReference>
<organism evidence="1 2">
    <name type="scientific">Panagrolaimus sp. PS1159</name>
    <dbReference type="NCBI Taxonomy" id="55785"/>
    <lineage>
        <taxon>Eukaryota</taxon>
        <taxon>Metazoa</taxon>
        <taxon>Ecdysozoa</taxon>
        <taxon>Nematoda</taxon>
        <taxon>Chromadorea</taxon>
        <taxon>Rhabditida</taxon>
        <taxon>Tylenchina</taxon>
        <taxon>Panagrolaimomorpha</taxon>
        <taxon>Panagrolaimoidea</taxon>
        <taxon>Panagrolaimidae</taxon>
        <taxon>Panagrolaimus</taxon>
    </lineage>
</organism>
<dbReference type="WBParaSite" id="PS1159_v2.g17502.t1">
    <property type="protein sequence ID" value="PS1159_v2.g17502.t1"/>
    <property type="gene ID" value="PS1159_v2.g17502"/>
</dbReference>
<evidence type="ECO:0000313" key="1">
    <source>
        <dbReference type="Proteomes" id="UP000887580"/>
    </source>
</evidence>
<proteinExistence type="predicted"/>
<name>A0AC35FH85_9BILA</name>
<accession>A0AC35FH85</accession>
<reference evidence="2" key="1">
    <citation type="submission" date="2022-11" db="UniProtKB">
        <authorList>
            <consortium name="WormBaseParasite"/>
        </authorList>
    </citation>
    <scope>IDENTIFICATION</scope>
</reference>